<comment type="caution">
    <text evidence="2">The sequence shown here is derived from an EMBL/GenBank/DDBJ whole genome shotgun (WGS) entry which is preliminary data.</text>
</comment>
<reference evidence="2" key="1">
    <citation type="submission" date="2022-08" db="EMBL/GenBank/DDBJ databases">
        <title>Polycladomyces zharkentsis sp. nov., a novel thermophilic CMC and starch-degrading bacterium isolated from a geothermal spring in Kazakhstan.</title>
        <authorList>
            <person name="Mashzhan A."/>
            <person name="Kistaubaeva A."/>
            <person name="Javier-Lopez R."/>
            <person name="Birkeland N.-K."/>
        </authorList>
    </citation>
    <scope>NUCLEOTIDE SEQUENCE</scope>
    <source>
        <strain evidence="2">KSR 13</strain>
    </source>
</reference>
<dbReference type="NCBIfam" id="NF012201">
    <property type="entry name" value="WIAG-tail"/>
    <property type="match status" value="1"/>
</dbReference>
<feature type="region of interest" description="Disordered" evidence="1">
    <location>
        <begin position="292"/>
        <end position="344"/>
    </location>
</feature>
<feature type="compositionally biased region" description="Acidic residues" evidence="1">
    <location>
        <begin position="331"/>
        <end position="344"/>
    </location>
</feature>
<organism evidence="2 3">
    <name type="scientific">Polycladomyces subterraneus</name>
    <dbReference type="NCBI Taxonomy" id="1016997"/>
    <lineage>
        <taxon>Bacteria</taxon>
        <taxon>Bacillati</taxon>
        <taxon>Bacillota</taxon>
        <taxon>Bacilli</taxon>
        <taxon>Bacillales</taxon>
        <taxon>Thermoactinomycetaceae</taxon>
        <taxon>Polycladomyces</taxon>
    </lineage>
</organism>
<feature type="non-terminal residue" evidence="2">
    <location>
        <position position="1"/>
    </location>
</feature>
<accession>A0ABT8IKS1</accession>
<feature type="region of interest" description="Disordered" evidence="1">
    <location>
        <begin position="72"/>
        <end position="94"/>
    </location>
</feature>
<dbReference type="RefSeq" id="WP_301238101.1">
    <property type="nucleotide sequence ID" value="NZ_JANRHH010000027.1"/>
</dbReference>
<evidence type="ECO:0000256" key="1">
    <source>
        <dbReference type="SAM" id="MobiDB-lite"/>
    </source>
</evidence>
<evidence type="ECO:0000313" key="3">
    <source>
        <dbReference type="Proteomes" id="UP001174196"/>
    </source>
</evidence>
<gene>
    <name evidence="2" type="ORF">NWF35_05580</name>
</gene>
<name>A0ABT8IKS1_9BACL</name>
<dbReference type="Proteomes" id="UP001174196">
    <property type="component" value="Unassembled WGS sequence"/>
</dbReference>
<protein>
    <submittedName>
        <fullName evidence="2">WIAG-tail domain</fullName>
    </submittedName>
</protein>
<keyword evidence="3" id="KW-1185">Reference proteome</keyword>
<dbReference type="EMBL" id="JANRHH010000027">
    <property type="protein sequence ID" value="MDN4593378.1"/>
    <property type="molecule type" value="Genomic_DNA"/>
</dbReference>
<sequence length="344" mass="37023">LADQSVDTPKIASQAIVSDHLTPGSISGSHIQNQAISTQHLAPDTVQSHHIQAGAIGRGHLADQSVSTAKIESQAVGSDHLAPESISGSHIQDQAVSTQHLAPHCVQSHHIQAGAIGQDHLADQSIGVEKLAFDPSLMFGGNNLRTGIQGFTLHAGKDAVLIEVPVTPTFETDEYIVVAMTDQPYCMVSLASRSRQAFTIRVQRMGEDHLLLQGFFFWIAALPTSSTTWSKIPVSDKNSSEGLKESEIFAKVSQTPSQSEATEIVTHEIPTEADDLPFTSLNQSSTIDHLSEKDIFAASNEQMETSDEETGTSDGETMESYATHDKHSQTDESDEGDDLNGEMK</sequence>
<proteinExistence type="predicted"/>
<evidence type="ECO:0000313" key="2">
    <source>
        <dbReference type="EMBL" id="MDN4593378.1"/>
    </source>
</evidence>